<evidence type="ECO:0000256" key="1">
    <source>
        <dbReference type="SAM" id="Phobius"/>
    </source>
</evidence>
<protein>
    <recommendedName>
        <fullName evidence="4">Glycosyltransferase RgtA/B/C/D-like domain-containing protein</fullName>
    </recommendedName>
</protein>
<comment type="caution">
    <text evidence="2">The sequence shown here is derived from an EMBL/GenBank/DDBJ whole genome shotgun (WGS) entry which is preliminary data.</text>
</comment>
<reference evidence="2 3" key="1">
    <citation type="submission" date="2017-07" db="EMBL/GenBank/DDBJ databases">
        <title>Amycolatopsis thailandensis Genome sequencing and assembly.</title>
        <authorList>
            <person name="Kaur N."/>
            <person name="Mayilraj S."/>
        </authorList>
    </citation>
    <scope>NUCLEOTIDE SEQUENCE [LARGE SCALE GENOMIC DNA]</scope>
    <source>
        <strain evidence="2 3">JCM 16380</strain>
    </source>
</reference>
<dbReference type="OrthoDB" id="4350265at2"/>
<evidence type="ECO:0000313" key="3">
    <source>
        <dbReference type="Proteomes" id="UP000215223"/>
    </source>
</evidence>
<gene>
    <name evidence="2" type="ORF">CFP71_12505</name>
</gene>
<feature type="transmembrane region" description="Helical" evidence="1">
    <location>
        <begin position="184"/>
        <end position="204"/>
    </location>
</feature>
<dbReference type="AlphaFoldDB" id="A0A229SCJ7"/>
<evidence type="ECO:0008006" key="4">
    <source>
        <dbReference type="Google" id="ProtNLM"/>
    </source>
</evidence>
<evidence type="ECO:0000313" key="2">
    <source>
        <dbReference type="EMBL" id="OXM56647.1"/>
    </source>
</evidence>
<feature type="transmembrane region" description="Helical" evidence="1">
    <location>
        <begin position="318"/>
        <end position="339"/>
    </location>
</feature>
<keyword evidence="1" id="KW-1133">Transmembrane helix</keyword>
<accession>A0A229SCJ7</accession>
<keyword evidence="1" id="KW-0472">Membrane</keyword>
<dbReference type="EMBL" id="NMQT01000038">
    <property type="protein sequence ID" value="OXM56647.1"/>
    <property type="molecule type" value="Genomic_DNA"/>
</dbReference>
<keyword evidence="1" id="KW-0812">Transmembrane</keyword>
<feature type="transmembrane region" description="Helical" evidence="1">
    <location>
        <begin position="146"/>
        <end position="172"/>
    </location>
</feature>
<organism evidence="2 3">
    <name type="scientific">Amycolatopsis thailandensis</name>
    <dbReference type="NCBI Taxonomy" id="589330"/>
    <lineage>
        <taxon>Bacteria</taxon>
        <taxon>Bacillati</taxon>
        <taxon>Actinomycetota</taxon>
        <taxon>Actinomycetes</taxon>
        <taxon>Pseudonocardiales</taxon>
        <taxon>Pseudonocardiaceae</taxon>
        <taxon>Amycolatopsis</taxon>
    </lineage>
</organism>
<feature type="transmembrane region" description="Helical" evidence="1">
    <location>
        <begin position="21"/>
        <end position="37"/>
    </location>
</feature>
<sequence>MATLLERAPAPVAETTPRRSVTALFAIAVLVAGYTGFRLPGEWAATLQAVSLTDGFHRRFLVGTFLKPFGHDYAVFAVASFAVLGAVLAVVTLAFFNSRTESRRWLIIGWLLLPTGGYLFHEVGYFDQVLYLLLSGALWAVHRNRPVAASAVMALSVTVHEIALLTVLPVFGFALLRKVPFRRACALLAPAALLGAVILALPPAGTGAVEGLRRELSTADFGYRVDALNLFGRTQAESWQLYSITNVLLYLSPILLVVAGGFLYLHRPTLAAAVPVAAITAPALLAFGGWDDARWGFLLVTNFFVVLWLWLGRRELKLPQVAALAGLFLILTHVPMPYFDGYGPRWLTLVTPVEGFPQDRKAH</sequence>
<name>A0A229SCJ7_9PSEU</name>
<dbReference type="RefSeq" id="WP_093934015.1">
    <property type="nucleotide sequence ID" value="NZ_NMQT01000038.1"/>
</dbReference>
<feature type="transmembrane region" description="Helical" evidence="1">
    <location>
        <begin position="73"/>
        <end position="96"/>
    </location>
</feature>
<dbReference type="Proteomes" id="UP000215223">
    <property type="component" value="Unassembled WGS sequence"/>
</dbReference>
<feature type="transmembrane region" description="Helical" evidence="1">
    <location>
        <begin position="270"/>
        <end position="287"/>
    </location>
</feature>
<keyword evidence="3" id="KW-1185">Reference proteome</keyword>
<proteinExistence type="predicted"/>
<feature type="transmembrane region" description="Helical" evidence="1">
    <location>
        <begin position="105"/>
        <end position="126"/>
    </location>
</feature>
<feature type="transmembrane region" description="Helical" evidence="1">
    <location>
        <begin position="293"/>
        <end position="311"/>
    </location>
</feature>
<feature type="transmembrane region" description="Helical" evidence="1">
    <location>
        <begin position="247"/>
        <end position="265"/>
    </location>
</feature>